<dbReference type="Gene3D" id="3.40.5.90">
    <property type="entry name" value="CDGSH iron-sulfur domain, mitoNEET-type"/>
    <property type="match status" value="1"/>
</dbReference>
<dbReference type="EMBL" id="BMGB01000001">
    <property type="protein sequence ID" value="GGB04562.1"/>
    <property type="molecule type" value="Genomic_DNA"/>
</dbReference>
<dbReference type="GO" id="GO:0046872">
    <property type="term" value="F:metal ion binding"/>
    <property type="evidence" value="ECO:0007669"/>
    <property type="project" value="UniProtKB-KW"/>
</dbReference>
<evidence type="ECO:0000259" key="5">
    <source>
        <dbReference type="SMART" id="SM00704"/>
    </source>
</evidence>
<evidence type="ECO:0000256" key="4">
    <source>
        <dbReference type="ARBA" id="ARBA00023014"/>
    </source>
</evidence>
<keyword evidence="2" id="KW-0479">Metal-binding</keyword>
<dbReference type="InterPro" id="IPR018967">
    <property type="entry name" value="FeS-contain_CDGSH-typ"/>
</dbReference>
<dbReference type="InterPro" id="IPR042216">
    <property type="entry name" value="MitoNEET_CISD"/>
</dbReference>
<dbReference type="SMART" id="SM00704">
    <property type="entry name" value="ZnF_CDGSH"/>
    <property type="match status" value="1"/>
</dbReference>
<dbReference type="GO" id="GO:0051537">
    <property type="term" value="F:2 iron, 2 sulfur cluster binding"/>
    <property type="evidence" value="ECO:0007669"/>
    <property type="project" value="UniProtKB-KW"/>
</dbReference>
<keyword evidence="1" id="KW-0001">2Fe-2S</keyword>
<keyword evidence="4" id="KW-0411">Iron-sulfur</keyword>
<gene>
    <name evidence="6" type="ORF">GCM10010979_19080</name>
</gene>
<dbReference type="Proteomes" id="UP000606922">
    <property type="component" value="Unassembled WGS sequence"/>
</dbReference>
<evidence type="ECO:0000256" key="1">
    <source>
        <dbReference type="ARBA" id="ARBA00022714"/>
    </source>
</evidence>
<feature type="domain" description="Iron-binding zinc finger CDGSH type" evidence="5">
    <location>
        <begin position="28"/>
        <end position="64"/>
    </location>
</feature>
<evidence type="ECO:0000313" key="6">
    <source>
        <dbReference type="EMBL" id="GGB04562.1"/>
    </source>
</evidence>
<dbReference type="Pfam" id="PF09360">
    <property type="entry name" value="zf-CDGSH"/>
    <property type="match status" value="1"/>
</dbReference>
<dbReference type="RefSeq" id="WP_188510392.1">
    <property type="nucleotide sequence ID" value="NZ_BMGB01000001.1"/>
</dbReference>
<keyword evidence="3" id="KW-0408">Iron</keyword>
<keyword evidence="7" id="KW-1185">Reference proteome</keyword>
<proteinExistence type="predicted"/>
<reference evidence="6" key="2">
    <citation type="submission" date="2020-09" db="EMBL/GenBank/DDBJ databases">
        <authorList>
            <person name="Sun Q."/>
            <person name="Zhou Y."/>
        </authorList>
    </citation>
    <scope>NUCLEOTIDE SEQUENCE</scope>
    <source>
        <strain evidence="6">CGMCC 1.12813</strain>
    </source>
</reference>
<organism evidence="6 7">
    <name type="scientific">Conyzicola nivalis</name>
    <dbReference type="NCBI Taxonomy" id="1477021"/>
    <lineage>
        <taxon>Bacteria</taxon>
        <taxon>Bacillati</taxon>
        <taxon>Actinomycetota</taxon>
        <taxon>Actinomycetes</taxon>
        <taxon>Micrococcales</taxon>
        <taxon>Microbacteriaceae</taxon>
        <taxon>Conyzicola</taxon>
    </lineage>
</organism>
<sequence>MHSDERVTITPYENGPLIVRGDFEILDADGVPVPPGRKTVALCRCGVSAIKPFCDGTHKLVGFKTGEDQPA</sequence>
<evidence type="ECO:0000256" key="3">
    <source>
        <dbReference type="ARBA" id="ARBA00023004"/>
    </source>
</evidence>
<evidence type="ECO:0000256" key="2">
    <source>
        <dbReference type="ARBA" id="ARBA00022723"/>
    </source>
</evidence>
<dbReference type="AlphaFoldDB" id="A0A916WJS0"/>
<name>A0A916WJS0_9MICO</name>
<accession>A0A916WJS0</accession>
<comment type="caution">
    <text evidence="6">The sequence shown here is derived from an EMBL/GenBank/DDBJ whole genome shotgun (WGS) entry which is preliminary data.</text>
</comment>
<dbReference type="GO" id="GO:0005737">
    <property type="term" value="C:cytoplasm"/>
    <property type="evidence" value="ECO:0007669"/>
    <property type="project" value="UniProtKB-ARBA"/>
</dbReference>
<evidence type="ECO:0000313" key="7">
    <source>
        <dbReference type="Proteomes" id="UP000606922"/>
    </source>
</evidence>
<reference evidence="6" key="1">
    <citation type="journal article" date="2014" name="Int. J. Syst. Evol. Microbiol.">
        <title>Complete genome sequence of Corynebacterium casei LMG S-19264T (=DSM 44701T), isolated from a smear-ripened cheese.</title>
        <authorList>
            <consortium name="US DOE Joint Genome Institute (JGI-PGF)"/>
            <person name="Walter F."/>
            <person name="Albersmeier A."/>
            <person name="Kalinowski J."/>
            <person name="Ruckert C."/>
        </authorList>
    </citation>
    <scope>NUCLEOTIDE SEQUENCE</scope>
    <source>
        <strain evidence="6">CGMCC 1.12813</strain>
    </source>
</reference>
<protein>
    <recommendedName>
        <fullName evidence="5">Iron-binding zinc finger CDGSH type domain-containing protein</fullName>
    </recommendedName>
</protein>